<dbReference type="InterPro" id="IPR018394">
    <property type="entry name" value="DNA_photolyase_1_CS_C"/>
</dbReference>
<keyword evidence="3 5" id="KW-0274">FAD</keyword>
<evidence type="ECO:0000313" key="10">
    <source>
        <dbReference type="EMBL" id="KIY98953.1"/>
    </source>
</evidence>
<comment type="cofactor">
    <cofactor evidence="7">
        <name>(6R)-5,10-methylene-5,6,7,8-tetrahydrofolate</name>
        <dbReference type="ChEBI" id="CHEBI:15636"/>
    </cofactor>
    <text evidence="7">Binds 1 5,10-methenyltetrahydrofolate (MTHF) per subunit.</text>
</comment>
<dbReference type="PROSITE" id="PS00394">
    <property type="entry name" value="DNA_PHOTOLYASES_1_1"/>
    <property type="match status" value="1"/>
</dbReference>
<dbReference type="GeneID" id="25741885"/>
<feature type="compositionally biased region" description="Gly residues" evidence="8">
    <location>
        <begin position="516"/>
        <end position="567"/>
    </location>
</feature>
<gene>
    <name evidence="10" type="ORF">MNEG_9010</name>
</gene>
<dbReference type="PANTHER" id="PTHR11455">
    <property type="entry name" value="CRYPTOCHROME"/>
    <property type="match status" value="1"/>
</dbReference>
<comment type="cofactor">
    <cofactor evidence="5 7">
        <name>FAD</name>
        <dbReference type="ChEBI" id="CHEBI:57692"/>
    </cofactor>
    <text evidence="5 7">Binds 1 FAD per subunit.</text>
</comment>
<reference evidence="10 11" key="1">
    <citation type="journal article" date="2013" name="BMC Genomics">
        <title>Reconstruction of the lipid metabolism for the microalga Monoraphidium neglectum from its genome sequence reveals characteristics suitable for biofuel production.</title>
        <authorList>
            <person name="Bogen C."/>
            <person name="Al-Dilaimi A."/>
            <person name="Albersmeier A."/>
            <person name="Wichmann J."/>
            <person name="Grundmann M."/>
            <person name="Rupp O."/>
            <person name="Lauersen K.J."/>
            <person name="Blifernez-Klassen O."/>
            <person name="Kalinowski J."/>
            <person name="Goesmann A."/>
            <person name="Mussgnug J.H."/>
            <person name="Kruse O."/>
        </authorList>
    </citation>
    <scope>NUCLEOTIDE SEQUENCE [LARGE SCALE GENOMIC DNA]</scope>
    <source>
        <strain evidence="10 11">SAG 48.87</strain>
    </source>
</reference>
<dbReference type="RefSeq" id="XP_013897973.1">
    <property type="nucleotide sequence ID" value="XM_014042519.1"/>
</dbReference>
<dbReference type="InterPro" id="IPR005101">
    <property type="entry name" value="Cryptochr/Photolyase_FAD-bd"/>
</dbReference>
<dbReference type="Pfam" id="PF03441">
    <property type="entry name" value="FAD_binding_7"/>
    <property type="match status" value="1"/>
</dbReference>
<dbReference type="InterPro" id="IPR014729">
    <property type="entry name" value="Rossmann-like_a/b/a_fold"/>
</dbReference>
<proteinExistence type="inferred from homology"/>
<dbReference type="Gene3D" id="1.10.579.10">
    <property type="entry name" value="DNA Cyclobutane Dipyrimidine Photolyase, subunit A, domain 3"/>
    <property type="match status" value="1"/>
</dbReference>
<dbReference type="OrthoDB" id="435881at2759"/>
<feature type="region of interest" description="Disordered" evidence="8">
    <location>
        <begin position="503"/>
        <end position="578"/>
    </location>
</feature>
<organism evidence="10 11">
    <name type="scientific">Monoraphidium neglectum</name>
    <dbReference type="NCBI Taxonomy" id="145388"/>
    <lineage>
        <taxon>Eukaryota</taxon>
        <taxon>Viridiplantae</taxon>
        <taxon>Chlorophyta</taxon>
        <taxon>core chlorophytes</taxon>
        <taxon>Chlorophyceae</taxon>
        <taxon>CS clade</taxon>
        <taxon>Sphaeropleales</taxon>
        <taxon>Selenastraceae</taxon>
        <taxon>Monoraphidium</taxon>
    </lineage>
</organism>
<name>A0A0D2KU34_9CHLO</name>
<accession>A0A0D2KU34</accession>
<comment type="similarity">
    <text evidence="1 7">Belongs to the DNA photolyase class-1 family.</text>
</comment>
<dbReference type="InterPro" id="IPR036134">
    <property type="entry name" value="Crypto/Photolyase_FAD-like_sf"/>
</dbReference>
<feature type="site" description="Electron transfer via tryptophanyl radical" evidence="6">
    <location>
        <position position="437"/>
    </location>
</feature>
<sequence length="578" mass="62787">MASAGSGARRAVVWFRNDLRLRDNAAVAEAAAKVKGGEVDSVVPLYVFDPRSFKASPWGNVKTGPYSKAGTKRLTADSRVRHTASRGRAQFLLESVAALKGSLKALGSDLLVAVGRPEDVIPGLLGDGGQLVLTQEEVTSEELSVDAKVARAVKPRGGRLVKLWGSSLYHRDDLPFKEGCGDVPDVFTPFKEKAERMGKVRKELPTPKPGDLPLPQGLPDALTSTLPTWEQLPFPVGSRPAPPARHPSGVLDFKGGEAVALARLKYYLWDSDLVADYFNIRNGMLGGDYSTKLAPWLSAGCISPRTIYHEIKRYEAQRGSNKSTYWVIFELTWRDYFKFFALKHGNSIFFETGTSGLPLTWTKDPELFERWAQGRTGMPLVDANMRELAASGWMSNRGRQNVASYLVLDLGVDWRRGGDWFEHHLLDYDVASNWGNWVSAAGLTGGRINHFNITKQSKDYDPDGEYIRAWVPELKNVPAPRIHEPWLMSKDEQERYGVQIGKDYPNPIPSSRFGRPHGGGGGGGGRGSGGGGRYGGGGGGGRGSFVRHGGGGGGGGGGRGGRGGGGRQSRRSEFDRFG</sequence>
<dbReference type="PANTHER" id="PTHR11455:SF22">
    <property type="entry name" value="CRYPTOCHROME DASH"/>
    <property type="match status" value="1"/>
</dbReference>
<evidence type="ECO:0000256" key="1">
    <source>
        <dbReference type="ARBA" id="ARBA00005862"/>
    </source>
</evidence>
<dbReference type="PROSITE" id="PS51645">
    <property type="entry name" value="PHR_CRY_ALPHA_BETA"/>
    <property type="match status" value="1"/>
</dbReference>
<dbReference type="GO" id="GO:0071949">
    <property type="term" value="F:FAD binding"/>
    <property type="evidence" value="ECO:0007669"/>
    <property type="project" value="TreeGrafter"/>
</dbReference>
<feature type="domain" description="Photolyase/cryptochrome alpha/beta" evidence="9">
    <location>
        <begin position="9"/>
        <end position="168"/>
    </location>
</feature>
<feature type="binding site" evidence="5">
    <location>
        <position position="277"/>
    </location>
    <ligand>
        <name>FAD</name>
        <dbReference type="ChEBI" id="CHEBI:57692"/>
    </ligand>
</feature>
<dbReference type="KEGG" id="mng:MNEG_9010"/>
<feature type="site" description="Electron transfer via tryptophanyl radical" evidence="6">
    <location>
        <position position="361"/>
    </location>
</feature>
<keyword evidence="2 5" id="KW-0285">Flavoprotein</keyword>
<evidence type="ECO:0000256" key="6">
    <source>
        <dbReference type="PIRSR" id="PIRSR602081-2"/>
    </source>
</evidence>
<keyword evidence="11" id="KW-1185">Reference proteome</keyword>
<evidence type="ECO:0000256" key="7">
    <source>
        <dbReference type="RuleBase" id="RU367151"/>
    </source>
</evidence>
<dbReference type="SUPFAM" id="SSF52425">
    <property type="entry name" value="Cryptochrome/photolyase, N-terminal domain"/>
    <property type="match status" value="1"/>
</dbReference>
<evidence type="ECO:0000313" key="11">
    <source>
        <dbReference type="Proteomes" id="UP000054498"/>
    </source>
</evidence>
<dbReference type="Pfam" id="PF00875">
    <property type="entry name" value="DNA_photolyase"/>
    <property type="match status" value="1"/>
</dbReference>
<dbReference type="PRINTS" id="PR00147">
    <property type="entry name" value="DNAPHOTLYASE"/>
</dbReference>
<keyword evidence="10" id="KW-0456">Lyase</keyword>
<dbReference type="SUPFAM" id="SSF48173">
    <property type="entry name" value="Cryptochrome/photolyase FAD-binding domain"/>
    <property type="match status" value="1"/>
</dbReference>
<evidence type="ECO:0000256" key="5">
    <source>
        <dbReference type="PIRSR" id="PIRSR602081-1"/>
    </source>
</evidence>
<evidence type="ECO:0000256" key="8">
    <source>
        <dbReference type="SAM" id="MobiDB-lite"/>
    </source>
</evidence>
<feature type="site" description="Electron transfer via tryptophanyl radical" evidence="6">
    <location>
        <position position="414"/>
    </location>
</feature>
<dbReference type="Gene3D" id="3.40.50.620">
    <property type="entry name" value="HUPs"/>
    <property type="match status" value="1"/>
</dbReference>
<dbReference type="InterPro" id="IPR036155">
    <property type="entry name" value="Crypto/Photolyase_N_sf"/>
</dbReference>
<evidence type="ECO:0000259" key="9">
    <source>
        <dbReference type="PROSITE" id="PS51645"/>
    </source>
</evidence>
<dbReference type="InterPro" id="IPR002081">
    <property type="entry name" value="Cryptochrome/DNA_photolyase_1"/>
</dbReference>
<dbReference type="STRING" id="145388.A0A0D2KU34"/>
<dbReference type="InterPro" id="IPR014133">
    <property type="entry name" value="Cry_DASH"/>
</dbReference>
<comment type="function">
    <text evidence="7">May have a photoreceptor function.</text>
</comment>
<dbReference type="Proteomes" id="UP000054498">
    <property type="component" value="Unassembled WGS sequence"/>
</dbReference>
<dbReference type="GO" id="GO:0003904">
    <property type="term" value="F:deoxyribodipyrimidine photo-lyase activity"/>
    <property type="evidence" value="ECO:0007669"/>
    <property type="project" value="TreeGrafter"/>
</dbReference>
<evidence type="ECO:0000256" key="4">
    <source>
        <dbReference type="ARBA" id="ARBA00022991"/>
    </source>
</evidence>
<dbReference type="EMBL" id="KK102007">
    <property type="protein sequence ID" value="KIY98953.1"/>
    <property type="molecule type" value="Genomic_DNA"/>
</dbReference>
<dbReference type="GO" id="GO:0000719">
    <property type="term" value="P:photoreactive repair"/>
    <property type="evidence" value="ECO:0007669"/>
    <property type="project" value="TreeGrafter"/>
</dbReference>
<keyword evidence="4 7" id="KW-0157">Chromophore</keyword>
<evidence type="ECO:0000256" key="2">
    <source>
        <dbReference type="ARBA" id="ARBA00022630"/>
    </source>
</evidence>
<dbReference type="InterPro" id="IPR006050">
    <property type="entry name" value="DNA_photolyase_N"/>
</dbReference>
<protein>
    <recommendedName>
        <fullName evidence="7">Cryptochrome DASH</fullName>
    </recommendedName>
</protein>
<dbReference type="AlphaFoldDB" id="A0A0D2KU34"/>
<dbReference type="NCBIfam" id="TIGR02765">
    <property type="entry name" value="crypto_DASH"/>
    <property type="match status" value="1"/>
</dbReference>
<evidence type="ECO:0000256" key="3">
    <source>
        <dbReference type="ARBA" id="ARBA00022827"/>
    </source>
</evidence>
<feature type="binding site" evidence="5">
    <location>
        <begin position="427"/>
        <end position="429"/>
    </location>
    <ligand>
        <name>FAD</name>
        <dbReference type="ChEBI" id="CHEBI:57692"/>
    </ligand>
</feature>
<dbReference type="Gene3D" id="1.25.40.80">
    <property type="match status" value="1"/>
</dbReference>
<dbReference type="GO" id="GO:0003677">
    <property type="term" value="F:DNA binding"/>
    <property type="evidence" value="ECO:0007669"/>
    <property type="project" value="TreeGrafter"/>
</dbReference>